<dbReference type="GO" id="GO:0009298">
    <property type="term" value="P:GDP-mannose biosynthetic process"/>
    <property type="evidence" value="ECO:0007669"/>
    <property type="project" value="TreeGrafter"/>
</dbReference>
<evidence type="ECO:0000259" key="3">
    <source>
        <dbReference type="Pfam" id="PF22640"/>
    </source>
</evidence>
<dbReference type="InterPro" id="IPR029044">
    <property type="entry name" value="Nucleotide-diphossugar_trans"/>
</dbReference>
<dbReference type="Pfam" id="PF22640">
    <property type="entry name" value="ManC_GMP_beta-helix"/>
    <property type="match status" value="1"/>
</dbReference>
<dbReference type="PANTHER" id="PTHR46390">
    <property type="entry name" value="MANNOSE-1-PHOSPHATE GUANYLYLTRANSFERASE"/>
    <property type="match status" value="1"/>
</dbReference>
<protein>
    <submittedName>
        <fullName evidence="4">NTP-transferase domain-containing protein</fullName>
    </submittedName>
</protein>
<dbReference type="InterPro" id="IPR051161">
    <property type="entry name" value="Mannose-6P_isomerase_type2"/>
</dbReference>
<dbReference type="InterPro" id="IPR049577">
    <property type="entry name" value="GMPP_N"/>
</dbReference>
<feature type="domain" description="MannoseP isomerase/GMP-like beta-helix" evidence="3">
    <location>
        <begin position="445"/>
        <end position="488"/>
    </location>
</feature>
<evidence type="ECO:0000256" key="1">
    <source>
        <dbReference type="SAM" id="MobiDB-lite"/>
    </source>
</evidence>
<dbReference type="GO" id="GO:0004475">
    <property type="term" value="F:mannose-1-phosphate guanylyltransferase (GTP) activity"/>
    <property type="evidence" value="ECO:0007669"/>
    <property type="project" value="InterPro"/>
</dbReference>
<comment type="caution">
    <text evidence="4">The sequence shown here is derived from an EMBL/GenBank/DDBJ whole genome shotgun (WGS) entry which is preliminary data.</text>
</comment>
<name>A0AAW0DWH8_9AGAR</name>
<sequence>MASTAPSLPAGQVADANVLHEILAIVQQNSLDLASVRHECEQLRQANSILELKIREGFQNNRNGTPGFMTPQAPPSPQLRAKSPFLLNSVPAIVQSQPAFSQSQLGSSPAYHPSPLGDGVPTSFPFGSARDIPGFYVVIPAGGAGTRLWPLSREDHPKFLLDLTLKGRSLIQATWDRLLPLTSAARTTIVAGPAHVGVIHQQLPDLLAHNLFCEPGPKDSMAAIGLAAAVLAKRDPDAIIGSFAADHMISGDDAFLSAVAEAVEVARRNYLVTIGIAPSHPSTGFGYVRLGEKMDIKEAPNARLVSSFKEKPDARTAAAYIATGTYRWNAGMFVTKATFLMELLKEYRPAIHSGLTKIAEVWDDEAKRNSVLEEIWPALEKIPIDNAIAEPAALTGRVAVVPATFGWDDVGDFSSLADLLPAEHNQPRILGDNNLVITDQVAGGIVVPQSGRLIACLGVDDLVIVDMPDTLLVTTRARSQEVKRLVKKTRDAGWSSIL</sequence>
<dbReference type="Proteomes" id="UP001362999">
    <property type="component" value="Unassembled WGS sequence"/>
</dbReference>
<dbReference type="InterPro" id="IPR054566">
    <property type="entry name" value="ManC/GMP-like_b-helix"/>
</dbReference>
<dbReference type="SUPFAM" id="SSF53448">
    <property type="entry name" value="Nucleotide-diphospho-sugar transferases"/>
    <property type="match status" value="1"/>
</dbReference>
<evidence type="ECO:0000313" key="4">
    <source>
        <dbReference type="EMBL" id="KAK7057459.1"/>
    </source>
</evidence>
<evidence type="ECO:0000313" key="5">
    <source>
        <dbReference type="Proteomes" id="UP001362999"/>
    </source>
</evidence>
<dbReference type="Gene3D" id="3.90.550.10">
    <property type="entry name" value="Spore Coat Polysaccharide Biosynthesis Protein SpsA, Chain A"/>
    <property type="match status" value="1"/>
</dbReference>
<dbReference type="PANTHER" id="PTHR46390:SF1">
    <property type="entry name" value="MANNOSE-1-PHOSPHATE GUANYLYLTRANSFERASE"/>
    <property type="match status" value="1"/>
</dbReference>
<organism evidence="4 5">
    <name type="scientific">Favolaschia claudopus</name>
    <dbReference type="NCBI Taxonomy" id="2862362"/>
    <lineage>
        <taxon>Eukaryota</taxon>
        <taxon>Fungi</taxon>
        <taxon>Dikarya</taxon>
        <taxon>Basidiomycota</taxon>
        <taxon>Agaricomycotina</taxon>
        <taxon>Agaricomycetes</taxon>
        <taxon>Agaricomycetidae</taxon>
        <taxon>Agaricales</taxon>
        <taxon>Marasmiineae</taxon>
        <taxon>Mycenaceae</taxon>
        <taxon>Favolaschia</taxon>
    </lineage>
</organism>
<dbReference type="CDD" id="cd02509">
    <property type="entry name" value="GDP-M1P_Guanylyltransferase"/>
    <property type="match status" value="1"/>
</dbReference>
<feature type="domain" description="Nucleotidyl transferase" evidence="2">
    <location>
        <begin position="138"/>
        <end position="421"/>
    </location>
</feature>
<accession>A0AAW0DWH8</accession>
<dbReference type="InterPro" id="IPR005835">
    <property type="entry name" value="NTP_transferase_dom"/>
</dbReference>
<dbReference type="Pfam" id="PF00483">
    <property type="entry name" value="NTP_transferase"/>
    <property type="match status" value="1"/>
</dbReference>
<dbReference type="EMBL" id="JAWWNJ010000004">
    <property type="protein sequence ID" value="KAK7057459.1"/>
    <property type="molecule type" value="Genomic_DNA"/>
</dbReference>
<keyword evidence="5" id="KW-1185">Reference proteome</keyword>
<evidence type="ECO:0000259" key="2">
    <source>
        <dbReference type="Pfam" id="PF00483"/>
    </source>
</evidence>
<reference evidence="4 5" key="1">
    <citation type="journal article" date="2024" name="J Genomics">
        <title>Draft genome sequencing and assembly of Favolaschia claudopus CIRM-BRFM 2984 isolated from oak limbs.</title>
        <authorList>
            <person name="Navarro D."/>
            <person name="Drula E."/>
            <person name="Chaduli D."/>
            <person name="Cazenave R."/>
            <person name="Ahrendt S."/>
            <person name="Wang J."/>
            <person name="Lipzen A."/>
            <person name="Daum C."/>
            <person name="Barry K."/>
            <person name="Grigoriev I.V."/>
            <person name="Favel A."/>
            <person name="Rosso M.N."/>
            <person name="Martin F."/>
        </authorList>
    </citation>
    <scope>NUCLEOTIDE SEQUENCE [LARGE SCALE GENOMIC DNA]</scope>
    <source>
        <strain evidence="4 5">CIRM-BRFM 2984</strain>
    </source>
</reference>
<dbReference type="SUPFAM" id="SSF159283">
    <property type="entry name" value="Guanosine diphospho-D-mannose pyrophosphorylase/mannose-6-phosphate isomerase linker domain"/>
    <property type="match status" value="1"/>
</dbReference>
<proteinExistence type="predicted"/>
<gene>
    <name evidence="4" type="ORF">R3P38DRAFT_2841109</name>
</gene>
<dbReference type="AlphaFoldDB" id="A0AAW0DWH8"/>
<feature type="region of interest" description="Disordered" evidence="1">
    <location>
        <begin position="61"/>
        <end position="81"/>
    </location>
</feature>